<organism evidence="3 4">
    <name type="scientific">Tetrabaena socialis</name>
    <dbReference type="NCBI Taxonomy" id="47790"/>
    <lineage>
        <taxon>Eukaryota</taxon>
        <taxon>Viridiplantae</taxon>
        <taxon>Chlorophyta</taxon>
        <taxon>core chlorophytes</taxon>
        <taxon>Chlorophyceae</taxon>
        <taxon>CS clade</taxon>
        <taxon>Chlamydomonadales</taxon>
        <taxon>Tetrabaenaceae</taxon>
        <taxon>Tetrabaena</taxon>
    </lineage>
</organism>
<comment type="caution">
    <text evidence="3">The sequence shown here is derived from an EMBL/GenBank/DDBJ whole genome shotgun (WGS) entry which is preliminary data.</text>
</comment>
<keyword evidence="4" id="KW-1185">Reference proteome</keyword>
<protein>
    <recommendedName>
        <fullName evidence="2">Sec7/BIG1-like C-terminal domain-containing protein</fullName>
    </recommendedName>
</protein>
<gene>
    <name evidence="3" type="ORF">TSOC_007773</name>
</gene>
<accession>A0A2J8A089</accession>
<feature type="chain" id="PRO_5014403019" description="Sec7/BIG1-like C-terminal domain-containing protein" evidence="1">
    <location>
        <begin position="16"/>
        <end position="83"/>
    </location>
</feature>
<evidence type="ECO:0000259" key="2">
    <source>
        <dbReference type="Pfam" id="PF20252"/>
    </source>
</evidence>
<dbReference type="AlphaFoldDB" id="A0A2J8A089"/>
<evidence type="ECO:0000313" key="4">
    <source>
        <dbReference type="Proteomes" id="UP000236333"/>
    </source>
</evidence>
<feature type="signal peptide" evidence="1">
    <location>
        <begin position="1"/>
        <end position="15"/>
    </location>
</feature>
<dbReference type="InterPro" id="IPR046455">
    <property type="entry name" value="Sec7/BIG1-like_C"/>
</dbReference>
<reference evidence="3 4" key="1">
    <citation type="journal article" date="2017" name="Mol. Biol. Evol.">
        <title>The 4-celled Tetrabaena socialis nuclear genome reveals the essential components for genetic control of cell number at the origin of multicellularity in the volvocine lineage.</title>
        <authorList>
            <person name="Featherston J."/>
            <person name="Arakaki Y."/>
            <person name="Hanschen E.R."/>
            <person name="Ferris P.J."/>
            <person name="Michod R.E."/>
            <person name="Olson B.J.S.C."/>
            <person name="Nozaki H."/>
            <person name="Durand P.M."/>
        </authorList>
    </citation>
    <scope>NUCLEOTIDE SEQUENCE [LARGE SCALE GENOMIC DNA]</scope>
    <source>
        <strain evidence="3 4">NIES-571</strain>
    </source>
</reference>
<keyword evidence="1" id="KW-0732">Signal</keyword>
<feature type="domain" description="Sec7/BIG1-like C-terminal" evidence="2">
    <location>
        <begin position="5"/>
        <end position="46"/>
    </location>
</feature>
<evidence type="ECO:0000313" key="3">
    <source>
        <dbReference type="EMBL" id="PNH05929.1"/>
    </source>
</evidence>
<sequence length="83" mass="8279">MCNAHFASFSPLALSSLVALGELEEPTFRKHVAELFPLLTQLIRADYAPPGPCAAAVSGAGAGLLVGAAAAFQPPSSSPATAG</sequence>
<dbReference type="EMBL" id="PGGS01000271">
    <property type="protein sequence ID" value="PNH05929.1"/>
    <property type="molecule type" value="Genomic_DNA"/>
</dbReference>
<name>A0A2J8A089_9CHLO</name>
<dbReference type="Proteomes" id="UP000236333">
    <property type="component" value="Unassembled WGS sequence"/>
</dbReference>
<dbReference type="Pfam" id="PF20252">
    <property type="entry name" value="BIG2_C"/>
    <property type="match status" value="1"/>
</dbReference>
<proteinExistence type="predicted"/>
<evidence type="ECO:0000256" key="1">
    <source>
        <dbReference type="SAM" id="SignalP"/>
    </source>
</evidence>